<accession>A0ABW8AJW6</accession>
<gene>
    <name evidence="3" type="ORF">ACIB24_06240</name>
</gene>
<name>A0ABW8AJW6_9ACTN</name>
<proteinExistence type="predicted"/>
<feature type="region of interest" description="Disordered" evidence="1">
    <location>
        <begin position="1"/>
        <end position="25"/>
    </location>
</feature>
<feature type="compositionally biased region" description="Low complexity" evidence="1">
    <location>
        <begin position="10"/>
        <end position="25"/>
    </location>
</feature>
<dbReference type="InterPro" id="IPR018910">
    <property type="entry name" value="LpqB_C"/>
</dbReference>
<evidence type="ECO:0000313" key="4">
    <source>
        <dbReference type="Proteomes" id="UP001612915"/>
    </source>
</evidence>
<feature type="region of interest" description="Disordered" evidence="1">
    <location>
        <begin position="327"/>
        <end position="351"/>
    </location>
</feature>
<sequence length="614" mass="64579">MRTRPRARLAARSCPRSRSGRGRTPARAAFTAAAVVLGLALAGCAQIPRTGPVVSGGLGDPDPREGISQVIPEGPVTGADPERTVLGFVRASVGFGDDHSVARDFLATGTRLAWRPDADIDVYPGEKDLSINAKTTEKDGDEVAEVTVRAAVSVHVDGDGRYEQRAPGTTTTKKFELRRELGEWRISKLDDGILIGANDFRTIFRSFPVYFPDPTGSYLIPDVHWFAASSDTPGSPEVPTALVRVLLQGPPSRWADAVTTGAPPGTKMALGAVVVSDAVADVDLSSEVLQADSWHRLLLVGQLEATLGQLRNIGSVRVTVRKAEFDTGDAVPAPSPNTHGAAGAAEPNARPWLQADPPVGDQALVIDDKGRLAWLSGRSLEVVDAVDGLRVDGVNRPAVSADHTTYAALDADRGRLLMQTQGSDKAVTVTKGSELVGPSFDPQGWVWTGVGDNRGSLVAGRTGGDAVKVTAKWLDGATLNAVAVSRDGARALVAATVKGTGRLYVAGVRRDDEGRPKSLTDPFTLIPDLKSVVDATWVDEDQVAVLGERSGSSDRIWVAQIGGPVAGRGTVKGAKTITAGDGEASLSVGTDKGTYSFLRNWQKASSARWASYPG</sequence>
<organism evidence="3 4">
    <name type="scientific">Spongisporangium articulatum</name>
    <dbReference type="NCBI Taxonomy" id="3362603"/>
    <lineage>
        <taxon>Bacteria</taxon>
        <taxon>Bacillati</taxon>
        <taxon>Actinomycetota</taxon>
        <taxon>Actinomycetes</taxon>
        <taxon>Kineosporiales</taxon>
        <taxon>Kineosporiaceae</taxon>
        <taxon>Spongisporangium</taxon>
    </lineage>
</organism>
<dbReference type="SMART" id="SM00909">
    <property type="entry name" value="Germane"/>
    <property type="match status" value="1"/>
</dbReference>
<reference evidence="3 4" key="1">
    <citation type="submission" date="2024-10" db="EMBL/GenBank/DDBJ databases">
        <title>The Natural Products Discovery Center: Release of the First 8490 Sequenced Strains for Exploring Actinobacteria Biosynthetic Diversity.</title>
        <authorList>
            <person name="Kalkreuter E."/>
            <person name="Kautsar S.A."/>
            <person name="Yang D."/>
            <person name="Bader C.D."/>
            <person name="Teijaro C.N."/>
            <person name="Fluegel L."/>
            <person name="Davis C.M."/>
            <person name="Simpson J.R."/>
            <person name="Lauterbach L."/>
            <person name="Steele A.D."/>
            <person name="Gui C."/>
            <person name="Meng S."/>
            <person name="Li G."/>
            <person name="Viehrig K."/>
            <person name="Ye F."/>
            <person name="Su P."/>
            <person name="Kiefer A.F."/>
            <person name="Nichols A."/>
            <person name="Cepeda A.J."/>
            <person name="Yan W."/>
            <person name="Fan B."/>
            <person name="Jiang Y."/>
            <person name="Adhikari A."/>
            <person name="Zheng C.-J."/>
            <person name="Schuster L."/>
            <person name="Cowan T.M."/>
            <person name="Smanski M.J."/>
            <person name="Chevrette M.G."/>
            <person name="De Carvalho L.P.S."/>
            <person name="Shen B."/>
        </authorList>
    </citation>
    <scope>NUCLEOTIDE SEQUENCE [LARGE SCALE GENOMIC DNA]</scope>
    <source>
        <strain evidence="3 4">NPDC049639</strain>
    </source>
</reference>
<feature type="domain" description="GerMN" evidence="2">
    <location>
        <begin position="239"/>
        <end position="329"/>
    </location>
</feature>
<evidence type="ECO:0000256" key="1">
    <source>
        <dbReference type="SAM" id="MobiDB-lite"/>
    </source>
</evidence>
<dbReference type="InterPro" id="IPR059026">
    <property type="entry name" value="LpqB_N"/>
</dbReference>
<dbReference type="EMBL" id="JBITLV010000002">
    <property type="protein sequence ID" value="MFI7586659.1"/>
    <property type="molecule type" value="Genomic_DNA"/>
</dbReference>
<protein>
    <submittedName>
        <fullName evidence="3">LpqB family beta-propeller domain-containing protein</fullName>
    </submittedName>
</protein>
<dbReference type="SUPFAM" id="SSF69322">
    <property type="entry name" value="Tricorn protease domain 2"/>
    <property type="match status" value="1"/>
</dbReference>
<dbReference type="Pfam" id="PF10646">
    <property type="entry name" value="Germane"/>
    <property type="match status" value="1"/>
</dbReference>
<dbReference type="InterPro" id="IPR019606">
    <property type="entry name" value="GerMN"/>
</dbReference>
<keyword evidence="4" id="KW-1185">Reference proteome</keyword>
<dbReference type="Pfam" id="PF25976">
    <property type="entry name" value="LpqB_N"/>
    <property type="match status" value="1"/>
</dbReference>
<dbReference type="RefSeq" id="WP_398276844.1">
    <property type="nucleotide sequence ID" value="NZ_JBITLV010000002.1"/>
</dbReference>
<comment type="caution">
    <text evidence="3">The sequence shown here is derived from an EMBL/GenBank/DDBJ whole genome shotgun (WGS) entry which is preliminary data.</text>
</comment>
<dbReference type="Proteomes" id="UP001612915">
    <property type="component" value="Unassembled WGS sequence"/>
</dbReference>
<evidence type="ECO:0000313" key="3">
    <source>
        <dbReference type="EMBL" id="MFI7586659.1"/>
    </source>
</evidence>
<dbReference type="Pfam" id="PF10647">
    <property type="entry name" value="Gmad1"/>
    <property type="match status" value="1"/>
</dbReference>
<evidence type="ECO:0000259" key="2">
    <source>
        <dbReference type="SMART" id="SM00909"/>
    </source>
</evidence>